<dbReference type="Gene3D" id="3.40.50.720">
    <property type="entry name" value="NAD(P)-binding Rossmann-like Domain"/>
    <property type="match status" value="1"/>
</dbReference>
<sequence length="127" mass="13498">MCAGITAYRALLESNDKHRYWVVFPGGGGGVGNIAVQFAKARGFRPIVVDTGADKEKLSLANGAEVFIDFQKVDDPIAEVKRVADGIGAHGVVVTAPQAYQNVIDYISTRGGARIMCVGMRKSAAEE</sequence>
<comment type="caution">
    <text evidence="8">The sequence shown here is derived from an EMBL/GenBank/DDBJ whole genome shotgun (WGS) entry which is preliminary data.</text>
</comment>
<evidence type="ECO:0000313" key="9">
    <source>
        <dbReference type="Proteomes" id="UP000007129"/>
    </source>
</evidence>
<protein>
    <submittedName>
        <fullName evidence="8">Alcohol dehydrogenase superfamily zinc-containing</fullName>
    </submittedName>
</protein>
<dbReference type="OrthoDB" id="1879366at2759"/>
<dbReference type="InterPro" id="IPR036291">
    <property type="entry name" value="NAD(P)-bd_dom_sf"/>
</dbReference>
<dbReference type="GO" id="GO:0004022">
    <property type="term" value="F:alcohol dehydrogenase (NAD+) activity"/>
    <property type="evidence" value="ECO:0007669"/>
    <property type="project" value="TreeGrafter"/>
</dbReference>
<keyword evidence="3" id="KW-0479">Metal-binding</keyword>
<comment type="similarity">
    <text evidence="2">Belongs to the zinc-containing alcohol dehydrogenase family.</text>
</comment>
<dbReference type="AlphaFoldDB" id="K2RU60"/>
<evidence type="ECO:0000256" key="6">
    <source>
        <dbReference type="ARBA" id="ARBA00023027"/>
    </source>
</evidence>
<dbReference type="Pfam" id="PF00107">
    <property type="entry name" value="ADH_zinc_N"/>
    <property type="match status" value="1"/>
</dbReference>
<dbReference type="HOGENOM" id="CLU_1970963_0_0_1"/>
<dbReference type="GO" id="GO:0005737">
    <property type="term" value="C:cytoplasm"/>
    <property type="evidence" value="ECO:0007669"/>
    <property type="project" value="TreeGrafter"/>
</dbReference>
<feature type="domain" description="Alcohol dehydrogenase-like C-terminal" evidence="7">
    <location>
        <begin position="30"/>
        <end position="122"/>
    </location>
</feature>
<evidence type="ECO:0000256" key="3">
    <source>
        <dbReference type="ARBA" id="ARBA00022723"/>
    </source>
</evidence>
<evidence type="ECO:0000259" key="7">
    <source>
        <dbReference type="Pfam" id="PF00107"/>
    </source>
</evidence>
<dbReference type="PANTHER" id="PTHR42940:SF1">
    <property type="entry name" value="ENOYL REDUCTASE (ER) DOMAIN-CONTAINING PROTEIN"/>
    <property type="match status" value="1"/>
</dbReference>
<proteinExistence type="inferred from homology"/>
<keyword evidence="4" id="KW-0862">Zinc</keyword>
<accession>K2RU60</accession>
<keyword evidence="5" id="KW-0560">Oxidoreductase</keyword>
<reference evidence="8 9" key="1">
    <citation type="journal article" date="2012" name="BMC Genomics">
        <title>Tools to kill: Genome of one of the most destructive plant pathogenic fungi Macrophomina phaseolina.</title>
        <authorList>
            <person name="Islam M.S."/>
            <person name="Haque M.S."/>
            <person name="Islam M.M."/>
            <person name="Emdad E.M."/>
            <person name="Halim A."/>
            <person name="Hossen Q.M.M."/>
            <person name="Hossain M.Z."/>
            <person name="Ahmed B."/>
            <person name="Rahim S."/>
            <person name="Rahman M.S."/>
            <person name="Alam M.M."/>
            <person name="Hou S."/>
            <person name="Wan X."/>
            <person name="Saito J.A."/>
            <person name="Alam M."/>
        </authorList>
    </citation>
    <scope>NUCLEOTIDE SEQUENCE [LARGE SCALE GENOMIC DNA]</scope>
    <source>
        <strain evidence="8 9">MS6</strain>
    </source>
</reference>
<dbReference type="FunFam" id="3.40.50.720:FF:000039">
    <property type="entry name" value="Alcohol dehydrogenase AdhP"/>
    <property type="match status" value="1"/>
</dbReference>
<evidence type="ECO:0000256" key="1">
    <source>
        <dbReference type="ARBA" id="ARBA00001947"/>
    </source>
</evidence>
<evidence type="ECO:0000256" key="5">
    <source>
        <dbReference type="ARBA" id="ARBA00023002"/>
    </source>
</evidence>
<comment type="cofactor">
    <cofactor evidence="1">
        <name>Zn(2+)</name>
        <dbReference type="ChEBI" id="CHEBI:29105"/>
    </cofactor>
</comment>
<evidence type="ECO:0000256" key="4">
    <source>
        <dbReference type="ARBA" id="ARBA00022833"/>
    </source>
</evidence>
<evidence type="ECO:0000313" key="8">
    <source>
        <dbReference type="EMBL" id="EKG13724.1"/>
    </source>
</evidence>
<keyword evidence="6" id="KW-0520">NAD</keyword>
<dbReference type="InterPro" id="IPR013149">
    <property type="entry name" value="ADH-like_C"/>
</dbReference>
<dbReference type="Proteomes" id="UP000007129">
    <property type="component" value="Unassembled WGS sequence"/>
</dbReference>
<dbReference type="STRING" id="1126212.K2RU60"/>
<name>K2RU60_MACPH</name>
<dbReference type="InParanoid" id="K2RU60"/>
<dbReference type="PANTHER" id="PTHR42940">
    <property type="entry name" value="ALCOHOL DEHYDROGENASE 1-RELATED"/>
    <property type="match status" value="1"/>
</dbReference>
<organism evidence="8 9">
    <name type="scientific">Macrophomina phaseolina (strain MS6)</name>
    <name type="common">Charcoal rot fungus</name>
    <dbReference type="NCBI Taxonomy" id="1126212"/>
    <lineage>
        <taxon>Eukaryota</taxon>
        <taxon>Fungi</taxon>
        <taxon>Dikarya</taxon>
        <taxon>Ascomycota</taxon>
        <taxon>Pezizomycotina</taxon>
        <taxon>Dothideomycetes</taxon>
        <taxon>Dothideomycetes incertae sedis</taxon>
        <taxon>Botryosphaeriales</taxon>
        <taxon>Botryosphaeriaceae</taxon>
        <taxon>Macrophomina</taxon>
    </lineage>
</organism>
<dbReference type="eggNOG" id="KOG0023">
    <property type="taxonomic scope" value="Eukaryota"/>
</dbReference>
<evidence type="ECO:0000256" key="2">
    <source>
        <dbReference type="ARBA" id="ARBA00008072"/>
    </source>
</evidence>
<dbReference type="SUPFAM" id="SSF51735">
    <property type="entry name" value="NAD(P)-binding Rossmann-fold domains"/>
    <property type="match status" value="1"/>
</dbReference>
<dbReference type="VEuPathDB" id="FungiDB:MPH_09190"/>
<gene>
    <name evidence="8" type="ORF">MPH_09190</name>
</gene>
<dbReference type="EMBL" id="AHHD01000387">
    <property type="protein sequence ID" value="EKG13724.1"/>
    <property type="molecule type" value="Genomic_DNA"/>
</dbReference>
<dbReference type="GO" id="GO:0046872">
    <property type="term" value="F:metal ion binding"/>
    <property type="evidence" value="ECO:0007669"/>
    <property type="project" value="UniProtKB-KW"/>
</dbReference>